<evidence type="ECO:0000313" key="2">
    <source>
        <dbReference type="EMBL" id="KAA2235405.1"/>
    </source>
</evidence>
<dbReference type="InterPro" id="IPR041916">
    <property type="entry name" value="Anti_sigma_zinc_sf"/>
</dbReference>
<protein>
    <submittedName>
        <fullName evidence="2">Transcriptional regulator</fullName>
    </submittedName>
</protein>
<dbReference type="InterPro" id="IPR012807">
    <property type="entry name" value="Anti-sigma_ChrR"/>
</dbReference>
<dbReference type="SUPFAM" id="SSF51182">
    <property type="entry name" value="RmlC-like cupins"/>
    <property type="match status" value="1"/>
</dbReference>
<dbReference type="InterPro" id="IPR014710">
    <property type="entry name" value="RmlC-like_jellyroll"/>
</dbReference>
<reference evidence="2 3" key="2">
    <citation type="submission" date="2019-09" db="EMBL/GenBank/DDBJ databases">
        <authorList>
            <person name="Jin C."/>
        </authorList>
    </citation>
    <scope>NUCLEOTIDE SEQUENCE [LARGE SCALE GENOMIC DNA]</scope>
    <source>
        <strain evidence="2 3">BN140002</strain>
    </source>
</reference>
<evidence type="ECO:0000259" key="1">
    <source>
        <dbReference type="Pfam" id="PF12973"/>
    </source>
</evidence>
<feature type="domain" description="ChrR-like cupin" evidence="1">
    <location>
        <begin position="100"/>
        <end position="192"/>
    </location>
</feature>
<comment type="caution">
    <text evidence="2">The sequence shown here is derived from an EMBL/GenBank/DDBJ whole genome shotgun (WGS) entry which is preliminary data.</text>
</comment>
<accession>A0A5B2V9Z4</accession>
<dbReference type="NCBIfam" id="TIGR02451">
    <property type="entry name" value="anti_sig_ChrR"/>
    <property type="match status" value="1"/>
</dbReference>
<keyword evidence="3" id="KW-1185">Reference proteome</keyword>
<proteinExistence type="predicted"/>
<dbReference type="CDD" id="cd20301">
    <property type="entry name" value="cupin_ChrR"/>
    <property type="match status" value="1"/>
</dbReference>
<name>A0A5B2V9Z4_9HYPH</name>
<dbReference type="Pfam" id="PF12973">
    <property type="entry name" value="Cupin_7"/>
    <property type="match status" value="1"/>
</dbReference>
<evidence type="ECO:0000313" key="3">
    <source>
        <dbReference type="Proteomes" id="UP000323142"/>
    </source>
</evidence>
<dbReference type="OrthoDB" id="2988517at2"/>
<dbReference type="InterPro" id="IPR011051">
    <property type="entry name" value="RmlC_Cupin_sf"/>
</dbReference>
<dbReference type="Proteomes" id="UP000323142">
    <property type="component" value="Unassembled WGS sequence"/>
</dbReference>
<sequence>MPHGHALDALLAGYACGLLSAPLHTLVASHLAISPKNRAFVSNLETANGSALAELSPAPVRDREARLNAIFEQDVDEPIRRRVTGDALVPAPLARYLGMDLGAVPWRTLMPGVKEFRAEGSMKAGATLYWIRAGRRMPAHTHEGSEYTLVLQGAFSDVAGRYERGDIAIGDDELDHCPTADASADCLCFAVTDAPLRLTGPIGRIVQRFIGT</sequence>
<dbReference type="EMBL" id="VUOA01000036">
    <property type="protein sequence ID" value="KAA2235405.1"/>
    <property type="molecule type" value="Genomic_DNA"/>
</dbReference>
<gene>
    <name evidence="2" type="ORF">F0L46_20500</name>
</gene>
<dbReference type="Gene3D" id="1.10.10.1320">
    <property type="entry name" value="Anti-sigma factor, zinc-finger domain"/>
    <property type="match status" value="1"/>
</dbReference>
<reference evidence="2 3" key="1">
    <citation type="submission" date="2019-09" db="EMBL/GenBank/DDBJ databases">
        <title>Salinarimonas rosea gen. nov., sp. nov., a new member of the a-2 subgroup of the Proteobacteria.</title>
        <authorList>
            <person name="Liu J."/>
        </authorList>
    </citation>
    <scope>NUCLEOTIDE SEQUENCE [LARGE SCALE GENOMIC DNA]</scope>
    <source>
        <strain evidence="2 3">BN140002</strain>
    </source>
</reference>
<dbReference type="InterPro" id="IPR025979">
    <property type="entry name" value="ChrR-like_cupin_dom"/>
</dbReference>
<dbReference type="AlphaFoldDB" id="A0A5B2V9Z4"/>
<dbReference type="Gene3D" id="2.60.120.10">
    <property type="entry name" value="Jelly Rolls"/>
    <property type="match status" value="1"/>
</dbReference>
<organism evidence="2 3">
    <name type="scientific">Salinarimonas soli</name>
    <dbReference type="NCBI Taxonomy" id="1638099"/>
    <lineage>
        <taxon>Bacteria</taxon>
        <taxon>Pseudomonadati</taxon>
        <taxon>Pseudomonadota</taxon>
        <taxon>Alphaproteobacteria</taxon>
        <taxon>Hyphomicrobiales</taxon>
        <taxon>Salinarimonadaceae</taxon>
        <taxon>Salinarimonas</taxon>
    </lineage>
</organism>